<evidence type="ECO:0000259" key="1">
    <source>
        <dbReference type="Pfam" id="PF13271"/>
    </source>
</evidence>
<dbReference type="PANTHER" id="PTHR47691:SF3">
    <property type="entry name" value="HTH-TYPE TRANSCRIPTIONAL REGULATOR RV0890C-RELATED"/>
    <property type="match status" value="1"/>
</dbReference>
<dbReference type="SMART" id="SM00028">
    <property type="entry name" value="TPR"/>
    <property type="match status" value="4"/>
</dbReference>
<dbReference type="Gene3D" id="3.40.50.300">
    <property type="entry name" value="P-loop containing nucleotide triphosphate hydrolases"/>
    <property type="match status" value="1"/>
</dbReference>
<gene>
    <name evidence="2" type="ORF">BBK14_08085</name>
</gene>
<dbReference type="Pfam" id="PF13271">
    <property type="entry name" value="DUF4062"/>
    <property type="match status" value="1"/>
</dbReference>
<reference evidence="3" key="1">
    <citation type="submission" date="2016-07" db="EMBL/GenBank/DDBJ databases">
        <title>Frankia sp. NRRL B-16219 Genome sequencing.</title>
        <authorList>
            <person name="Ghodhbane-Gtari F."/>
            <person name="Swanson E."/>
            <person name="Gueddou A."/>
            <person name="Louati M."/>
            <person name="Nouioui I."/>
            <person name="Hezbri K."/>
            <person name="Abebe-Akele F."/>
            <person name="Simpson S."/>
            <person name="Morris K."/>
            <person name="Thomas K."/>
            <person name="Gtari M."/>
            <person name="Tisa L.S."/>
        </authorList>
    </citation>
    <scope>NUCLEOTIDE SEQUENCE [LARGE SCALE GENOMIC DNA]</scope>
    <source>
        <strain evidence="3">NRRL B-16219</strain>
    </source>
</reference>
<dbReference type="InterPro" id="IPR025139">
    <property type="entry name" value="DUF4062"/>
</dbReference>
<dbReference type="EMBL" id="MAXA01000257">
    <property type="protein sequence ID" value="OHV21222.1"/>
    <property type="molecule type" value="Genomic_DNA"/>
</dbReference>
<dbReference type="AlphaFoldDB" id="A0A1S1PKN7"/>
<evidence type="ECO:0000313" key="2">
    <source>
        <dbReference type="EMBL" id="OHV21222.1"/>
    </source>
</evidence>
<dbReference type="SUPFAM" id="SSF52540">
    <property type="entry name" value="P-loop containing nucleoside triphosphate hydrolases"/>
    <property type="match status" value="1"/>
</dbReference>
<accession>A0A1S1PKN7</accession>
<evidence type="ECO:0000313" key="3">
    <source>
        <dbReference type="Proteomes" id="UP000179769"/>
    </source>
</evidence>
<dbReference type="InterPro" id="IPR019734">
    <property type="entry name" value="TPR_rpt"/>
</dbReference>
<dbReference type="PANTHER" id="PTHR47691">
    <property type="entry name" value="REGULATOR-RELATED"/>
    <property type="match status" value="1"/>
</dbReference>
<dbReference type="PRINTS" id="PR00364">
    <property type="entry name" value="DISEASERSIST"/>
</dbReference>
<dbReference type="Gene3D" id="1.25.40.10">
    <property type="entry name" value="Tetratricopeptide repeat domain"/>
    <property type="match status" value="1"/>
</dbReference>
<dbReference type="Proteomes" id="UP000179769">
    <property type="component" value="Unassembled WGS sequence"/>
</dbReference>
<sequence length="858" mass="91951">MRRWPAARSWAAAAEDAVKRLRHAPVDMQYFAADDRPPADLCVSLVTECDLYVGIIGTRYGSPVRDDPERSYTELEFDTATALGKRRLVFLIDETAATAAADAGDRAAAAALPSGDPWAARQAVFRQRLLDSGLTMSMVATPEALETGIVQAVAQLMLADALVAGPASPSAPPAPAPARVPRQLPPEAAAFVDRVHHFQRLSALLAAPDERRAFIGVVSGPAGVGKTSFAVHVAHGVRDRFPDGQLYIDLRGYSPQPPLRPEEALDRFVRALGGEPTQVPTDLDELGELYRSLLEDRRVLVILDNALTSEQVRPLLPRPGCAVLVTSRGPLSSLVVQDGAVRTTLEPLEPIHAEALLRALTDAGLGPGVGGPPDPDDPVAVLARQCGYLPLALRIAAEQAALSGLSLAELVDELAGEHGRLDALTGVDDPNSEVRTVFSWSYRNLTEPLRRTFRLLALHPGGELGAAAAAALLGMPPGAAGRALESLVAFNVLERPARGRYRFHDLVREYATERLTADEPEDERRRALDRELDWYVHAADAGDRILAPLRRHVELDAPIAGTPPVAFSGHDDALAWCDAERHNLAAMTGLAAATGRYVGAWKLGLAPVTFFKLRHHHADWLAASEIAVATARAAGDASAEAWALTNVGGACLELGHLKRAWEAYQDSLAGARRTGDRVGEAMTLANLGELAEALGRHDQALDYGEQARDLWRALGGRHRDEAFALRDAIAPAYLARGQYDDALRAYQEAYDLCQGTDLQAEGLILRDLGRTHQTMGDPAAASEAYERALAVHRTSGDRIGEAMTLRALATVHAALDDPVGAQSALLQALAILVEQDRPAEADEVRAALRDLGLDPGEA</sequence>
<comment type="caution">
    <text evidence="2">The sequence shown here is derived from an EMBL/GenBank/DDBJ whole genome shotgun (WGS) entry which is preliminary data.</text>
</comment>
<protein>
    <recommendedName>
        <fullName evidence="1">DUF4062 domain-containing protein</fullName>
    </recommendedName>
</protein>
<dbReference type="SUPFAM" id="SSF48452">
    <property type="entry name" value="TPR-like"/>
    <property type="match status" value="2"/>
</dbReference>
<name>A0A1S1PKN7_9ACTN</name>
<dbReference type="InterPro" id="IPR011990">
    <property type="entry name" value="TPR-like_helical_dom_sf"/>
</dbReference>
<proteinExistence type="predicted"/>
<dbReference type="InterPro" id="IPR027417">
    <property type="entry name" value="P-loop_NTPase"/>
</dbReference>
<keyword evidence="3" id="KW-1185">Reference proteome</keyword>
<feature type="domain" description="DUF4062" evidence="1">
    <location>
        <begin position="13"/>
        <end position="80"/>
    </location>
</feature>
<organism evidence="2 3">
    <name type="scientific">Parafrankia soli</name>
    <dbReference type="NCBI Taxonomy" id="2599596"/>
    <lineage>
        <taxon>Bacteria</taxon>
        <taxon>Bacillati</taxon>
        <taxon>Actinomycetota</taxon>
        <taxon>Actinomycetes</taxon>
        <taxon>Frankiales</taxon>
        <taxon>Frankiaceae</taxon>
        <taxon>Parafrankia</taxon>
    </lineage>
</organism>
<dbReference type="Pfam" id="PF13424">
    <property type="entry name" value="TPR_12"/>
    <property type="match status" value="2"/>
</dbReference>